<organism evidence="1 2">
    <name type="scientific">Marinimicrococcus flavescens</name>
    <dbReference type="NCBI Taxonomy" id="3031815"/>
    <lineage>
        <taxon>Bacteria</taxon>
        <taxon>Pseudomonadati</taxon>
        <taxon>Pseudomonadota</taxon>
        <taxon>Alphaproteobacteria</taxon>
        <taxon>Geminicoccales</taxon>
        <taxon>Geminicoccaceae</taxon>
        <taxon>Marinimicrococcus</taxon>
    </lineage>
</organism>
<dbReference type="SUPFAM" id="SSF102588">
    <property type="entry name" value="LmbE-like"/>
    <property type="match status" value="1"/>
</dbReference>
<dbReference type="PANTHER" id="PTHR12993:SF29">
    <property type="entry name" value="BLR3841 PROTEIN"/>
    <property type="match status" value="1"/>
</dbReference>
<dbReference type="Proteomes" id="UP001301140">
    <property type="component" value="Unassembled WGS sequence"/>
</dbReference>
<protein>
    <submittedName>
        <fullName evidence="1">PIG-L family deacetylase</fullName>
    </submittedName>
</protein>
<reference evidence="1 2" key="1">
    <citation type="submission" date="2023-03" db="EMBL/GenBank/DDBJ databases">
        <title>YIM 152171 draft genome.</title>
        <authorList>
            <person name="Yang Z."/>
        </authorList>
    </citation>
    <scope>NUCLEOTIDE SEQUENCE [LARGE SCALE GENOMIC DNA]</scope>
    <source>
        <strain evidence="1 2">YIM 152171</strain>
    </source>
</reference>
<dbReference type="InterPro" id="IPR024078">
    <property type="entry name" value="LmbE-like_dom_sf"/>
</dbReference>
<sequence length="250" mass="26892">MNETMPAAAFFEEARHLPSLTAAGLAELAPLVVLAPHPDDESLGCGALIAAARAARLSVRVVLVSDGTGSHPGSRSHPPGKLQRLREREFANALAALGADPARRVCLGLRDTAVPLAGTRAFEQAVALLDAQLGETPSTIVTTWRHDPHRDHAATYALARALQERLKPQPRLLEYPVWGSALPGETQLAGGPPRGFTVEVGPHRERKERAIACHRSQTTGLITDVEGFRLEPAMIERSLDQPEVFLEMPA</sequence>
<name>A0AAP4D5C7_9PROT</name>
<dbReference type="Pfam" id="PF02585">
    <property type="entry name" value="PIG-L"/>
    <property type="match status" value="1"/>
</dbReference>
<keyword evidence="2" id="KW-1185">Reference proteome</keyword>
<dbReference type="Gene3D" id="3.40.50.10320">
    <property type="entry name" value="LmbE-like"/>
    <property type="match status" value="1"/>
</dbReference>
<comment type="caution">
    <text evidence="1">The sequence shown here is derived from an EMBL/GenBank/DDBJ whole genome shotgun (WGS) entry which is preliminary data.</text>
</comment>
<proteinExistence type="predicted"/>
<gene>
    <name evidence="1" type="ORF">PZ740_10720</name>
</gene>
<dbReference type="AlphaFoldDB" id="A0AAP4D5C7"/>
<evidence type="ECO:0000313" key="1">
    <source>
        <dbReference type="EMBL" id="MDF1586852.1"/>
    </source>
</evidence>
<dbReference type="InterPro" id="IPR003737">
    <property type="entry name" value="GlcNAc_PI_deacetylase-related"/>
</dbReference>
<dbReference type="RefSeq" id="WP_327789272.1">
    <property type="nucleotide sequence ID" value="NZ_JARGEQ010000096.1"/>
</dbReference>
<dbReference type="EMBL" id="JARGEQ010000096">
    <property type="protein sequence ID" value="MDF1586852.1"/>
    <property type="molecule type" value="Genomic_DNA"/>
</dbReference>
<accession>A0AAP4D5C7</accession>
<evidence type="ECO:0000313" key="2">
    <source>
        <dbReference type="Proteomes" id="UP001301140"/>
    </source>
</evidence>
<dbReference type="GO" id="GO:0016811">
    <property type="term" value="F:hydrolase activity, acting on carbon-nitrogen (but not peptide) bonds, in linear amides"/>
    <property type="evidence" value="ECO:0007669"/>
    <property type="project" value="TreeGrafter"/>
</dbReference>
<dbReference type="PANTHER" id="PTHR12993">
    <property type="entry name" value="N-ACETYLGLUCOSAMINYL-PHOSPHATIDYLINOSITOL DE-N-ACETYLASE-RELATED"/>
    <property type="match status" value="1"/>
</dbReference>